<sequence>MVLSKHLKGCLKMENFEISIADTRTGEVTKLTANDLVLHLGKDNGDNQLVVMGCVEFVNMLADERMLGVEAIDTIFTTHFREMYESFENKSLAQVVVEMKDFPRKRDA</sequence>
<evidence type="ECO:0000313" key="2">
    <source>
        <dbReference type="Proteomes" id="UP000014003"/>
    </source>
</evidence>
<name>R8CI37_BACCE</name>
<dbReference type="AlphaFoldDB" id="R8CI37"/>
<proteinExistence type="predicted"/>
<dbReference type="Proteomes" id="UP000014003">
    <property type="component" value="Unassembled WGS sequence"/>
</dbReference>
<protein>
    <submittedName>
        <fullName evidence="1">Uncharacterized protein</fullName>
    </submittedName>
</protein>
<dbReference type="PATRIC" id="fig|1053205.3.peg.5608"/>
<dbReference type="HOGENOM" id="CLU_2191607_0_0_9"/>
<dbReference type="EMBL" id="AHDZ01000070">
    <property type="protein sequence ID" value="EOO11279.1"/>
    <property type="molecule type" value="Genomic_DNA"/>
</dbReference>
<accession>R8CI37</accession>
<comment type="caution">
    <text evidence="1">The sequence shown here is derived from an EMBL/GenBank/DDBJ whole genome shotgun (WGS) entry which is preliminary data.</text>
</comment>
<gene>
    <name evidence="1" type="ORF">IGA_05542</name>
</gene>
<organism evidence="1 2">
    <name type="scientific">Bacillus cereus HuA3-9</name>
    <dbReference type="NCBI Taxonomy" id="1053205"/>
    <lineage>
        <taxon>Bacteria</taxon>
        <taxon>Bacillati</taxon>
        <taxon>Bacillota</taxon>
        <taxon>Bacilli</taxon>
        <taxon>Bacillales</taxon>
        <taxon>Bacillaceae</taxon>
        <taxon>Bacillus</taxon>
        <taxon>Bacillus cereus group</taxon>
    </lineage>
</organism>
<reference evidence="1 2" key="1">
    <citation type="submission" date="2012-12" db="EMBL/GenBank/DDBJ databases">
        <title>The Genome Sequence of Bacillus cereus HuA3-9.</title>
        <authorList>
            <consortium name="The Broad Institute Genome Sequencing Platform"/>
            <consortium name="The Broad Institute Genome Sequencing Center for Infectious Disease"/>
            <person name="Feldgarden M."/>
            <person name="Van der Auwera G.A."/>
            <person name="Mahillon J."/>
            <person name="Duprez V."/>
            <person name="Timmery S."/>
            <person name="Mattelet C."/>
            <person name="Dierick K."/>
            <person name="Sun M."/>
            <person name="Yu Z."/>
            <person name="Zhu L."/>
            <person name="Hu X."/>
            <person name="Shank E.B."/>
            <person name="Swiecicka I."/>
            <person name="Hansen B.M."/>
            <person name="Andrup L."/>
            <person name="Walker B."/>
            <person name="Young S.K."/>
            <person name="Zeng Q."/>
            <person name="Gargeya S."/>
            <person name="Fitzgerald M."/>
            <person name="Haas B."/>
            <person name="Abouelleil A."/>
            <person name="Alvarado L."/>
            <person name="Arachchi H.M."/>
            <person name="Berlin A.M."/>
            <person name="Chapman S.B."/>
            <person name="Dewar J."/>
            <person name="Goldberg J."/>
            <person name="Griggs A."/>
            <person name="Gujja S."/>
            <person name="Hansen M."/>
            <person name="Howarth C."/>
            <person name="Imamovic A."/>
            <person name="Larimer J."/>
            <person name="McCowan C."/>
            <person name="Murphy C."/>
            <person name="Neiman D."/>
            <person name="Pearson M."/>
            <person name="Priest M."/>
            <person name="Roberts A."/>
            <person name="Saif S."/>
            <person name="Shea T."/>
            <person name="Sisk P."/>
            <person name="Sykes S."/>
            <person name="Wortman J."/>
            <person name="Nusbaum C."/>
            <person name="Birren B."/>
        </authorList>
    </citation>
    <scope>NUCLEOTIDE SEQUENCE [LARGE SCALE GENOMIC DNA]</scope>
    <source>
        <strain evidence="1 2">HuA3-9</strain>
    </source>
</reference>
<evidence type="ECO:0000313" key="1">
    <source>
        <dbReference type="EMBL" id="EOO11279.1"/>
    </source>
</evidence>